<keyword evidence="5" id="KW-0998">Cell outer membrane</keyword>
<comment type="caution">
    <text evidence="9">The sequence shown here is derived from an EMBL/GenBank/DDBJ whole genome shotgun (WGS) entry which is preliminary data.</text>
</comment>
<dbReference type="PROSITE" id="PS51257">
    <property type="entry name" value="PROKAR_LIPOPROTEIN"/>
    <property type="match status" value="1"/>
</dbReference>
<comment type="subcellular location">
    <subcellularLocation>
        <location evidence="1">Cell outer membrane</location>
    </subcellularLocation>
</comment>
<dbReference type="Gene3D" id="1.25.40.390">
    <property type="match status" value="1"/>
</dbReference>
<evidence type="ECO:0000256" key="2">
    <source>
        <dbReference type="ARBA" id="ARBA00006275"/>
    </source>
</evidence>
<evidence type="ECO:0000313" key="10">
    <source>
        <dbReference type="Proteomes" id="UP001161325"/>
    </source>
</evidence>
<feature type="signal peptide" evidence="6">
    <location>
        <begin position="1"/>
        <end position="21"/>
    </location>
</feature>
<sequence length="528" mass="57245">MKHTKRVAALLAALTAVSGCSDDFLTEVPSDFVAPVTFYNNAGDALAAVNAAYATFVNLQSPLGSSDYVGRNLYMLVEYPTETVTSRLSAANERSLIGNFNAQFTSSHPYLESVWQAAYAGINRANSVIGRVPDVPMDETRKAQIIGEAKFLRAVHYYWLAGLFGGVPLKLTETTSIDGGNLARATTAETYAQIAKDLTEAAAVLPASWPTGDFGRATKGAALTLLGKAYLQHAGAYGVTGDYQKALDALRQVTGYSLDANYASLFDGSNERSPEIIWSIQNTRVDGYGGTLTEWFSPITSPQIFQGGAQNQFQAERPFYDSYAATDVRKNGTWLTSITYNGKTVNWAWTSGIQTATNYGSTGPGVRKYVDFAAADGGAEGPDYVMLRYADVLLSTAEAINEISGPTAEAYTLVNRVRTRAGIPNLTAGLAKAAFKDSLFAERRLELAMEMHGVFDSRRNWAWAKSRLQANVANLATLNRSPFTSSTEKFVAGQVIDDKWKLYPIPARACELNDQLAQNPGWTDVICK</sequence>
<evidence type="ECO:0000256" key="1">
    <source>
        <dbReference type="ARBA" id="ARBA00004442"/>
    </source>
</evidence>
<protein>
    <submittedName>
        <fullName evidence="9">Membrane protein</fullName>
    </submittedName>
</protein>
<evidence type="ECO:0000259" key="8">
    <source>
        <dbReference type="Pfam" id="PF14322"/>
    </source>
</evidence>
<dbReference type="SUPFAM" id="SSF48452">
    <property type="entry name" value="TPR-like"/>
    <property type="match status" value="1"/>
</dbReference>
<comment type="similarity">
    <text evidence="2">Belongs to the SusD family.</text>
</comment>
<proteinExistence type="inferred from homology"/>
<evidence type="ECO:0000256" key="3">
    <source>
        <dbReference type="ARBA" id="ARBA00022729"/>
    </source>
</evidence>
<reference evidence="9" key="1">
    <citation type="submission" date="2022-08" db="EMBL/GenBank/DDBJ databases">
        <title>Draft genome sequencing of Roseisolibacter agri AW1220.</title>
        <authorList>
            <person name="Tobiishi Y."/>
            <person name="Tonouchi A."/>
        </authorList>
    </citation>
    <scope>NUCLEOTIDE SEQUENCE</scope>
    <source>
        <strain evidence="9">AW1220</strain>
    </source>
</reference>
<feature type="domain" description="SusD-like N-terminal" evidence="8">
    <location>
        <begin position="78"/>
        <end position="231"/>
    </location>
</feature>
<dbReference type="InterPro" id="IPR012944">
    <property type="entry name" value="SusD_RagB_dom"/>
</dbReference>
<dbReference type="InterPro" id="IPR011990">
    <property type="entry name" value="TPR-like_helical_dom_sf"/>
</dbReference>
<dbReference type="Pfam" id="PF14322">
    <property type="entry name" value="SusD-like_3"/>
    <property type="match status" value="1"/>
</dbReference>
<dbReference type="EMBL" id="BRXS01000001">
    <property type="protein sequence ID" value="GLC23721.1"/>
    <property type="molecule type" value="Genomic_DNA"/>
</dbReference>
<dbReference type="Pfam" id="PF07980">
    <property type="entry name" value="SusD_RagB"/>
    <property type="match status" value="1"/>
</dbReference>
<feature type="chain" id="PRO_5041305458" evidence="6">
    <location>
        <begin position="22"/>
        <end position="528"/>
    </location>
</feature>
<dbReference type="InterPro" id="IPR033985">
    <property type="entry name" value="SusD-like_N"/>
</dbReference>
<evidence type="ECO:0000256" key="4">
    <source>
        <dbReference type="ARBA" id="ARBA00023136"/>
    </source>
</evidence>
<gene>
    <name evidence="9" type="ORF">rosag_02340</name>
</gene>
<evidence type="ECO:0000313" key="9">
    <source>
        <dbReference type="EMBL" id="GLC23721.1"/>
    </source>
</evidence>
<dbReference type="AlphaFoldDB" id="A0AA37Q7D0"/>
<dbReference type="GO" id="GO:0009279">
    <property type="term" value="C:cell outer membrane"/>
    <property type="evidence" value="ECO:0007669"/>
    <property type="project" value="UniProtKB-SubCell"/>
</dbReference>
<evidence type="ECO:0000256" key="5">
    <source>
        <dbReference type="ARBA" id="ARBA00023237"/>
    </source>
</evidence>
<keyword evidence="10" id="KW-1185">Reference proteome</keyword>
<accession>A0AA37Q7D0</accession>
<organism evidence="9 10">
    <name type="scientific">Roseisolibacter agri</name>
    <dbReference type="NCBI Taxonomy" id="2014610"/>
    <lineage>
        <taxon>Bacteria</taxon>
        <taxon>Pseudomonadati</taxon>
        <taxon>Gemmatimonadota</taxon>
        <taxon>Gemmatimonadia</taxon>
        <taxon>Gemmatimonadales</taxon>
        <taxon>Gemmatimonadaceae</taxon>
        <taxon>Roseisolibacter</taxon>
    </lineage>
</organism>
<keyword evidence="4" id="KW-0472">Membrane</keyword>
<evidence type="ECO:0000256" key="6">
    <source>
        <dbReference type="SAM" id="SignalP"/>
    </source>
</evidence>
<dbReference type="Proteomes" id="UP001161325">
    <property type="component" value="Unassembled WGS sequence"/>
</dbReference>
<name>A0AA37Q7D0_9BACT</name>
<feature type="domain" description="RagB/SusD" evidence="7">
    <location>
        <begin position="256"/>
        <end position="522"/>
    </location>
</feature>
<keyword evidence="3 6" id="KW-0732">Signal</keyword>
<dbReference type="RefSeq" id="WP_284348164.1">
    <property type="nucleotide sequence ID" value="NZ_BRXS01000001.1"/>
</dbReference>
<evidence type="ECO:0000259" key="7">
    <source>
        <dbReference type="Pfam" id="PF07980"/>
    </source>
</evidence>